<dbReference type="Gene3D" id="1.10.530.10">
    <property type="match status" value="1"/>
</dbReference>
<dbReference type="AlphaFoldDB" id="A0A1G2LEC9"/>
<protein>
    <recommendedName>
        <fullName evidence="2">Transglycosylase SLT domain-containing protein</fullName>
    </recommendedName>
</protein>
<evidence type="ECO:0000313" key="3">
    <source>
        <dbReference type="EMBL" id="OHA09159.1"/>
    </source>
</evidence>
<evidence type="ECO:0000313" key="4">
    <source>
        <dbReference type="Proteomes" id="UP000176705"/>
    </source>
</evidence>
<evidence type="ECO:0000259" key="2">
    <source>
        <dbReference type="Pfam" id="PF01464"/>
    </source>
</evidence>
<dbReference type="PANTHER" id="PTHR37423:SF2">
    <property type="entry name" value="MEMBRANE-BOUND LYTIC MUREIN TRANSGLYCOSYLASE C"/>
    <property type="match status" value="1"/>
</dbReference>
<feature type="domain" description="Transglycosylase SLT" evidence="2">
    <location>
        <begin position="2"/>
        <end position="94"/>
    </location>
</feature>
<dbReference type="Proteomes" id="UP000176705">
    <property type="component" value="Unassembled WGS sequence"/>
</dbReference>
<dbReference type="CDD" id="cd00254">
    <property type="entry name" value="LT-like"/>
    <property type="match status" value="1"/>
</dbReference>
<gene>
    <name evidence="3" type="ORF">A3B37_01295</name>
</gene>
<dbReference type="EMBL" id="MHQS01000006">
    <property type="protein sequence ID" value="OHA09159.1"/>
    <property type="molecule type" value="Genomic_DNA"/>
</dbReference>
<sequence>MAERHRVDPQLVEAVIAVESGWNPRARSPKGAQGIMQLMPKTAASYGVANPFDPAENIRGGVEHLADLVREFRDLRLALAAYSAGADAVRRYGGVPPYPETQAYVPKVLAAYERLRRIAQER</sequence>
<dbReference type="SUPFAM" id="SSF53955">
    <property type="entry name" value="Lysozyme-like"/>
    <property type="match status" value="1"/>
</dbReference>
<dbReference type="InterPro" id="IPR000189">
    <property type="entry name" value="Transglyc_AS"/>
</dbReference>
<dbReference type="InterPro" id="IPR008258">
    <property type="entry name" value="Transglycosylase_SLT_dom_1"/>
</dbReference>
<dbReference type="GO" id="GO:0008933">
    <property type="term" value="F:peptidoglycan lytic transglycosylase activity"/>
    <property type="evidence" value="ECO:0007669"/>
    <property type="project" value="InterPro"/>
</dbReference>
<proteinExistence type="inferred from homology"/>
<reference evidence="3 4" key="1">
    <citation type="journal article" date="2016" name="Nat. Commun.">
        <title>Thousands of microbial genomes shed light on interconnected biogeochemical processes in an aquifer system.</title>
        <authorList>
            <person name="Anantharaman K."/>
            <person name="Brown C.T."/>
            <person name="Hug L.A."/>
            <person name="Sharon I."/>
            <person name="Castelle C.J."/>
            <person name="Probst A.J."/>
            <person name="Thomas B.C."/>
            <person name="Singh A."/>
            <person name="Wilkins M.J."/>
            <person name="Karaoz U."/>
            <person name="Brodie E.L."/>
            <person name="Williams K.H."/>
            <person name="Hubbard S.S."/>
            <person name="Banfield J.F."/>
        </authorList>
    </citation>
    <scope>NUCLEOTIDE SEQUENCE [LARGE SCALE GENOMIC DNA]</scope>
</reference>
<accession>A0A1G2LEC9</accession>
<comment type="caution">
    <text evidence="3">The sequence shown here is derived from an EMBL/GenBank/DDBJ whole genome shotgun (WGS) entry which is preliminary data.</text>
</comment>
<dbReference type="Pfam" id="PF01464">
    <property type="entry name" value="SLT"/>
    <property type="match status" value="1"/>
</dbReference>
<dbReference type="InterPro" id="IPR023346">
    <property type="entry name" value="Lysozyme-like_dom_sf"/>
</dbReference>
<dbReference type="PANTHER" id="PTHR37423">
    <property type="entry name" value="SOLUBLE LYTIC MUREIN TRANSGLYCOSYLASE-RELATED"/>
    <property type="match status" value="1"/>
</dbReference>
<name>A0A1G2LEC9_9BACT</name>
<dbReference type="PROSITE" id="PS00922">
    <property type="entry name" value="TRANSGLYCOSYLASE"/>
    <property type="match status" value="1"/>
</dbReference>
<comment type="similarity">
    <text evidence="1">Belongs to the transglycosylase Slt family.</text>
</comment>
<dbReference type="GO" id="GO:0016020">
    <property type="term" value="C:membrane"/>
    <property type="evidence" value="ECO:0007669"/>
    <property type="project" value="InterPro"/>
</dbReference>
<evidence type="ECO:0000256" key="1">
    <source>
        <dbReference type="ARBA" id="ARBA00007734"/>
    </source>
</evidence>
<dbReference type="GO" id="GO:0000270">
    <property type="term" value="P:peptidoglycan metabolic process"/>
    <property type="evidence" value="ECO:0007669"/>
    <property type="project" value="InterPro"/>
</dbReference>
<dbReference type="STRING" id="1802280.A3B37_01295"/>
<organism evidence="3 4">
    <name type="scientific">Candidatus Sungbacteria bacterium RIFCSPLOWO2_01_FULL_59_16</name>
    <dbReference type="NCBI Taxonomy" id="1802280"/>
    <lineage>
        <taxon>Bacteria</taxon>
        <taxon>Candidatus Sungiibacteriota</taxon>
    </lineage>
</organism>